<proteinExistence type="predicted"/>
<dbReference type="Proteomes" id="UP000663862">
    <property type="component" value="Unassembled WGS sequence"/>
</dbReference>
<keyword evidence="1" id="KW-0812">Transmembrane</keyword>
<accession>A0A821FTT4</accession>
<reference evidence="2" key="1">
    <citation type="submission" date="2021-02" db="EMBL/GenBank/DDBJ databases">
        <authorList>
            <person name="Nowell W R."/>
        </authorList>
    </citation>
    <scope>NUCLEOTIDE SEQUENCE</scope>
</reference>
<protein>
    <submittedName>
        <fullName evidence="2">Uncharacterized protein</fullName>
    </submittedName>
</protein>
<keyword evidence="1" id="KW-0472">Membrane</keyword>
<evidence type="ECO:0000313" key="3">
    <source>
        <dbReference type="Proteomes" id="UP000663862"/>
    </source>
</evidence>
<evidence type="ECO:0000313" key="2">
    <source>
        <dbReference type="EMBL" id="CAF4654061.1"/>
    </source>
</evidence>
<gene>
    <name evidence="2" type="ORF">TSG867_LOCUS30955</name>
</gene>
<feature type="transmembrane region" description="Helical" evidence="1">
    <location>
        <begin position="82"/>
        <end position="105"/>
    </location>
</feature>
<dbReference type="EMBL" id="CAJOBQ010005319">
    <property type="protein sequence ID" value="CAF4654061.1"/>
    <property type="molecule type" value="Genomic_DNA"/>
</dbReference>
<keyword evidence="1" id="KW-1133">Transmembrane helix</keyword>
<comment type="caution">
    <text evidence="2">The sequence shown here is derived from an EMBL/GenBank/DDBJ whole genome shotgun (WGS) entry which is preliminary data.</text>
</comment>
<evidence type="ECO:0000256" key="1">
    <source>
        <dbReference type="SAM" id="Phobius"/>
    </source>
</evidence>
<name>A0A821FTT4_9BILA</name>
<organism evidence="2 3">
    <name type="scientific">Rotaria socialis</name>
    <dbReference type="NCBI Taxonomy" id="392032"/>
    <lineage>
        <taxon>Eukaryota</taxon>
        <taxon>Metazoa</taxon>
        <taxon>Spiralia</taxon>
        <taxon>Gnathifera</taxon>
        <taxon>Rotifera</taxon>
        <taxon>Eurotatoria</taxon>
        <taxon>Bdelloidea</taxon>
        <taxon>Philodinida</taxon>
        <taxon>Philodinidae</taxon>
        <taxon>Rotaria</taxon>
    </lineage>
</organism>
<dbReference type="AlphaFoldDB" id="A0A821FTT4"/>
<sequence length="118" mass="12895">PTFWTFDIWDSAASSTTATTTTRPQSTTPVNTLCVSADNNWCTFINTGSLANTTTIPVNNSDSPIQIMSPQDFETACASPVAIINAVNMLIMFPMHGLLMYVFYLKFSAAFNPLMQQA</sequence>
<feature type="non-terminal residue" evidence="2">
    <location>
        <position position="1"/>
    </location>
</feature>